<dbReference type="PANTHER" id="PTHR43441:SF10">
    <property type="entry name" value="ACETYLTRANSFERASE"/>
    <property type="match status" value="1"/>
</dbReference>
<dbReference type="AlphaFoldDB" id="A0A411YCT5"/>
<dbReference type="OrthoDB" id="9795188at2"/>
<accession>A0A411YCT5</accession>
<feature type="domain" description="N-acetyltransferase" evidence="1">
    <location>
        <begin position="16"/>
        <end position="183"/>
    </location>
</feature>
<organism evidence="2 3">
    <name type="scientific">Egibacter rhizosphaerae</name>
    <dbReference type="NCBI Taxonomy" id="1670831"/>
    <lineage>
        <taxon>Bacteria</taxon>
        <taxon>Bacillati</taxon>
        <taxon>Actinomycetota</taxon>
        <taxon>Nitriliruptoria</taxon>
        <taxon>Egibacterales</taxon>
        <taxon>Egibacteraceae</taxon>
        <taxon>Egibacter</taxon>
    </lineage>
</organism>
<dbReference type="KEGG" id="erz:ER308_05240"/>
<dbReference type="Gene3D" id="3.40.630.30">
    <property type="match status" value="1"/>
</dbReference>
<dbReference type="PANTHER" id="PTHR43441">
    <property type="entry name" value="RIBOSOMAL-PROTEIN-SERINE ACETYLTRANSFERASE"/>
    <property type="match status" value="1"/>
</dbReference>
<dbReference type="GO" id="GO:0008999">
    <property type="term" value="F:protein-N-terminal-alanine acetyltransferase activity"/>
    <property type="evidence" value="ECO:0007669"/>
    <property type="project" value="TreeGrafter"/>
</dbReference>
<keyword evidence="3" id="KW-1185">Reference proteome</keyword>
<sequence>MAEVAPPDPPLAAEGVRLRPFDERDVADLVEACNDPDIAQWLVAVPQPYTESDAREYVAHCAAGFADGSSLQLAVTDADRGTFLGSAGLMRPLPAQRVIEVGYWTAPWGRGQGAATTATRLLSSWAIDDLGYARVELMAAPLNAASNRVAQKAGFAREGVLRGRERTRDGVQRDLVVYGLLAGEHESRPR</sequence>
<evidence type="ECO:0000259" key="1">
    <source>
        <dbReference type="PROSITE" id="PS51186"/>
    </source>
</evidence>
<dbReference type="PROSITE" id="PS51186">
    <property type="entry name" value="GNAT"/>
    <property type="match status" value="1"/>
</dbReference>
<dbReference type="GO" id="GO:0005737">
    <property type="term" value="C:cytoplasm"/>
    <property type="evidence" value="ECO:0007669"/>
    <property type="project" value="TreeGrafter"/>
</dbReference>
<protein>
    <submittedName>
        <fullName evidence="2">N-acetyltransferase</fullName>
    </submittedName>
</protein>
<dbReference type="EMBL" id="CP036402">
    <property type="protein sequence ID" value="QBI19006.1"/>
    <property type="molecule type" value="Genomic_DNA"/>
</dbReference>
<dbReference type="Proteomes" id="UP000291469">
    <property type="component" value="Chromosome"/>
</dbReference>
<dbReference type="RefSeq" id="WP_131154003.1">
    <property type="nucleotide sequence ID" value="NZ_CP036402.1"/>
</dbReference>
<dbReference type="SUPFAM" id="SSF55729">
    <property type="entry name" value="Acyl-CoA N-acyltransferases (Nat)"/>
    <property type="match status" value="1"/>
</dbReference>
<dbReference type="Pfam" id="PF13302">
    <property type="entry name" value="Acetyltransf_3"/>
    <property type="match status" value="1"/>
</dbReference>
<evidence type="ECO:0000313" key="3">
    <source>
        <dbReference type="Proteomes" id="UP000291469"/>
    </source>
</evidence>
<dbReference type="InterPro" id="IPR000182">
    <property type="entry name" value="GNAT_dom"/>
</dbReference>
<evidence type="ECO:0000313" key="2">
    <source>
        <dbReference type="EMBL" id="QBI19006.1"/>
    </source>
</evidence>
<dbReference type="InterPro" id="IPR016181">
    <property type="entry name" value="Acyl_CoA_acyltransferase"/>
</dbReference>
<reference evidence="2 3" key="1">
    <citation type="submission" date="2019-01" db="EMBL/GenBank/DDBJ databases">
        <title>Egibacter rhizosphaerae EGI 80759T.</title>
        <authorList>
            <person name="Chen D.-D."/>
            <person name="Tian Y."/>
            <person name="Jiao J.-Y."/>
            <person name="Zhang X.-T."/>
            <person name="Zhang Y.-G."/>
            <person name="Zhang Y."/>
            <person name="Xiao M."/>
            <person name="Shu W.-S."/>
            <person name="Li W.-J."/>
        </authorList>
    </citation>
    <scope>NUCLEOTIDE SEQUENCE [LARGE SCALE GENOMIC DNA]</scope>
    <source>
        <strain evidence="2 3">EGI 80759</strain>
    </source>
</reference>
<keyword evidence="2" id="KW-0808">Transferase</keyword>
<proteinExistence type="predicted"/>
<gene>
    <name evidence="2" type="ORF">ER308_05240</name>
</gene>
<dbReference type="InterPro" id="IPR051908">
    <property type="entry name" value="Ribosomal_N-acetyltransferase"/>
</dbReference>
<dbReference type="GO" id="GO:1990189">
    <property type="term" value="F:protein N-terminal-serine acetyltransferase activity"/>
    <property type="evidence" value="ECO:0007669"/>
    <property type="project" value="TreeGrafter"/>
</dbReference>
<name>A0A411YCT5_9ACTN</name>